<evidence type="ECO:0008006" key="4">
    <source>
        <dbReference type="Google" id="ProtNLM"/>
    </source>
</evidence>
<reference evidence="2" key="1">
    <citation type="submission" date="2019-05" db="EMBL/GenBank/DDBJ databases">
        <authorList>
            <person name="Hibberd M."/>
        </authorList>
    </citation>
    <scope>NUCLEOTIDE SEQUENCE</scope>
    <source>
        <strain evidence="2">Haemophilus_influenzae_BgEED16</strain>
    </source>
</reference>
<keyword evidence="1" id="KW-0732">Signal</keyword>
<sequence>MKSTFSKFLLVSVILGLSGSVISTNAFATEPAKTFTAQMKSKYTLSEISDILKKEGYAVESIKGEVLSFKMEGDKFIAVTYDNGDTQFSSVYGPSDSFSLRKLNKLNSDSRVGKYILNDDGGMRIEVTIRSNNKGLTIAQIIQGAKDIKLLDRYAINEFSDK</sequence>
<evidence type="ECO:0000256" key="1">
    <source>
        <dbReference type="SAM" id="SignalP"/>
    </source>
</evidence>
<protein>
    <recommendedName>
        <fullName evidence="4">YbjN domain-containing protein</fullName>
    </recommendedName>
</protein>
<dbReference type="EMBL" id="CABFLD010000034">
    <property type="protein sequence ID" value="VTX63860.1"/>
    <property type="molecule type" value="Genomic_DNA"/>
</dbReference>
<feature type="chain" id="PRO_5043578819" description="YbjN domain-containing protein" evidence="1">
    <location>
        <begin position="29"/>
        <end position="162"/>
    </location>
</feature>
<dbReference type="RefSeq" id="WP_231902307.1">
    <property type="nucleotide sequence ID" value="NZ_CABFLD010000034.1"/>
</dbReference>
<comment type="caution">
    <text evidence="2">The sequence shown here is derived from an EMBL/GenBank/DDBJ whole genome shotgun (WGS) entry which is preliminary data.</text>
</comment>
<accession>A0AAX3ISV8</accession>
<evidence type="ECO:0000313" key="3">
    <source>
        <dbReference type="Proteomes" id="UP000658741"/>
    </source>
</evidence>
<organism evidence="2 3">
    <name type="scientific">Haemophilus influenzae</name>
    <dbReference type="NCBI Taxonomy" id="727"/>
    <lineage>
        <taxon>Bacteria</taxon>
        <taxon>Pseudomonadati</taxon>
        <taxon>Pseudomonadota</taxon>
        <taxon>Gammaproteobacteria</taxon>
        <taxon>Pasteurellales</taxon>
        <taxon>Pasteurellaceae</taxon>
        <taxon>Haemophilus</taxon>
    </lineage>
</organism>
<dbReference type="Proteomes" id="UP000658741">
    <property type="component" value="Unassembled WGS sequence"/>
</dbReference>
<name>A0AAX3ISV8_HAEIF</name>
<gene>
    <name evidence="2" type="ORF">CAGEJMGA_01020</name>
</gene>
<evidence type="ECO:0000313" key="2">
    <source>
        <dbReference type="EMBL" id="VTX63860.1"/>
    </source>
</evidence>
<feature type="signal peptide" evidence="1">
    <location>
        <begin position="1"/>
        <end position="28"/>
    </location>
</feature>
<dbReference type="AlphaFoldDB" id="A0AAX3ISV8"/>
<proteinExistence type="predicted"/>